<dbReference type="InterPro" id="IPR050524">
    <property type="entry name" value="APC_YAT"/>
</dbReference>
<feature type="transmembrane region" description="Helical" evidence="8">
    <location>
        <begin position="198"/>
        <end position="222"/>
    </location>
</feature>
<organism evidence="10">
    <name type="scientific">Dichomitus squalens</name>
    <dbReference type="NCBI Taxonomy" id="114155"/>
    <lineage>
        <taxon>Eukaryota</taxon>
        <taxon>Fungi</taxon>
        <taxon>Dikarya</taxon>
        <taxon>Basidiomycota</taxon>
        <taxon>Agaricomycotina</taxon>
        <taxon>Agaricomycetes</taxon>
        <taxon>Polyporales</taxon>
        <taxon>Polyporaceae</taxon>
        <taxon>Dichomitus</taxon>
    </lineage>
</organism>
<dbReference type="Proteomes" id="UP000292957">
    <property type="component" value="Unassembled WGS sequence"/>
</dbReference>
<dbReference type="Gene3D" id="1.20.1740.10">
    <property type="entry name" value="Amino acid/polyamine transporter I"/>
    <property type="match status" value="1"/>
</dbReference>
<feature type="transmembrane region" description="Helical" evidence="8">
    <location>
        <begin position="601"/>
        <end position="621"/>
    </location>
</feature>
<dbReference type="PROSITE" id="PS00218">
    <property type="entry name" value="AMINO_ACID_PERMEASE_1"/>
    <property type="match status" value="1"/>
</dbReference>
<feature type="region of interest" description="Disordered" evidence="7">
    <location>
        <begin position="400"/>
        <end position="425"/>
    </location>
</feature>
<feature type="transmembrane region" description="Helical" evidence="8">
    <location>
        <begin position="142"/>
        <end position="163"/>
    </location>
</feature>
<reference evidence="10" key="1">
    <citation type="submission" date="2019-01" db="EMBL/GenBank/DDBJ databases">
        <title>Draft genome sequences of three monokaryotic isolates of the white-rot basidiomycete fungus Dichomitus squalens.</title>
        <authorList>
            <consortium name="DOE Joint Genome Institute"/>
            <person name="Lopez S.C."/>
            <person name="Andreopoulos B."/>
            <person name="Pangilinan J."/>
            <person name="Lipzen A."/>
            <person name="Riley R."/>
            <person name="Ahrendt S."/>
            <person name="Ng V."/>
            <person name="Barry K."/>
            <person name="Daum C."/>
            <person name="Grigoriev I.V."/>
            <person name="Hilden K.S."/>
            <person name="Makela M.R."/>
            <person name="de Vries R.P."/>
        </authorList>
    </citation>
    <scope>NUCLEOTIDE SEQUENCE [LARGE SCALE GENOMIC DNA]</scope>
    <source>
        <strain evidence="10">OM18370.1</strain>
    </source>
</reference>
<dbReference type="InterPro" id="IPR004841">
    <property type="entry name" value="AA-permease/SLC12A_dom"/>
</dbReference>
<gene>
    <name evidence="10" type="ORF">BD311DRAFT_699020</name>
</gene>
<evidence type="ECO:0000256" key="3">
    <source>
        <dbReference type="ARBA" id="ARBA00022692"/>
    </source>
</evidence>
<keyword evidence="5 8" id="KW-1133">Transmembrane helix</keyword>
<feature type="domain" description="Amino acid permease/ SLC12A" evidence="9">
    <location>
        <begin position="61"/>
        <end position="392"/>
    </location>
</feature>
<dbReference type="OrthoDB" id="3900342at2759"/>
<feature type="transmembrane region" description="Helical" evidence="8">
    <location>
        <begin position="549"/>
        <end position="570"/>
    </location>
</feature>
<feature type="transmembrane region" description="Helical" evidence="8">
    <location>
        <begin position="353"/>
        <end position="375"/>
    </location>
</feature>
<dbReference type="GO" id="GO:0015171">
    <property type="term" value="F:amino acid transmembrane transporter activity"/>
    <property type="evidence" value="ECO:0007669"/>
    <property type="project" value="TreeGrafter"/>
</dbReference>
<keyword evidence="4" id="KW-0029">Amino-acid transport</keyword>
<name>A0A4Q9MIU8_9APHY</name>
<sequence length="659" mass="72843">MDTSSLRERPKAKRVEHVVRIEVPVTTRHKLQQQRARILKFQRRWQRIKDDLPPQLSRSQIGMISIGGVIGTGLFLGSSEALRSGGPIGSFLGYSLVGSVVYCLCVSIGEMIAFLPNVGGVVGLADLYVDPALGFSLGWASWYNWAIALPTEIVAAAVIIGFWDADSQAHVAIFSAIFLAWATVINCFPTRVYGQMEYYLSFLKFITIILIVVLGLAIDLGASPQGRLGFRYWKERPFPDNYLGTTGTSGHFLGFWAVIMQASFSFSGSEVPGIAAGEVIDATRNVPRALRKVWIRITLFYLGGVLVSGLLVPYDDPFLALGESPGHQNGHASPFVIAFTRAGWKLMPNVVNAAILLSALSAASSDIYISSRFLFFLARRKHAPSFLDHLVRYPRARVPRTQPKHGELSTESDSDSNEATDGDIGDENLGLEEPALVPDQIAGEQVLPSAQAKWVMPLPCVLVCSLVGLLTFLGYGTGSANKVFVWLVNAAAVASIQSWAGMLYTYIRWHKGTVHYENQYKGRDTHEAQKALAQIERIKKNRSPFQPYLAWYALVLCVFVILTNGMTVFIHHEWKIAVASDQNKKVSGPDEGFGDAVSQFLAAYVPLPFFLVMTFGYKLVWQTEMIPYDKMTFDGGHIPPYEEEEPPKGWIGKVLAWLI</sequence>
<dbReference type="PANTHER" id="PTHR43341">
    <property type="entry name" value="AMINO ACID PERMEASE"/>
    <property type="match status" value="1"/>
</dbReference>
<feature type="transmembrane region" description="Helical" evidence="8">
    <location>
        <begin position="293"/>
        <end position="314"/>
    </location>
</feature>
<evidence type="ECO:0000256" key="7">
    <source>
        <dbReference type="SAM" id="MobiDB-lite"/>
    </source>
</evidence>
<accession>A0A4Q9MIU8</accession>
<proteinExistence type="predicted"/>
<dbReference type="PANTHER" id="PTHR43341:SF20">
    <property type="entry name" value="AAT FAMILY AMINO ACID TRANSPORTER"/>
    <property type="match status" value="1"/>
</dbReference>
<dbReference type="EMBL" id="ML143450">
    <property type="protein sequence ID" value="TBU26122.1"/>
    <property type="molecule type" value="Genomic_DNA"/>
</dbReference>
<evidence type="ECO:0000256" key="5">
    <source>
        <dbReference type="ARBA" id="ARBA00022989"/>
    </source>
</evidence>
<feature type="domain" description="Amino acid permease/ SLC12A" evidence="9">
    <location>
        <begin position="453"/>
        <end position="623"/>
    </location>
</feature>
<feature type="transmembrane region" description="Helical" evidence="8">
    <location>
        <begin position="61"/>
        <end position="79"/>
    </location>
</feature>
<dbReference type="Pfam" id="PF00324">
    <property type="entry name" value="AA_permease"/>
    <property type="match status" value="2"/>
</dbReference>
<keyword evidence="2" id="KW-0813">Transport</keyword>
<feature type="transmembrane region" description="Helical" evidence="8">
    <location>
        <begin position="454"/>
        <end position="477"/>
    </location>
</feature>
<dbReference type="GO" id="GO:0016020">
    <property type="term" value="C:membrane"/>
    <property type="evidence" value="ECO:0007669"/>
    <property type="project" value="UniProtKB-SubCell"/>
</dbReference>
<keyword evidence="3 8" id="KW-0812">Transmembrane</keyword>
<comment type="subcellular location">
    <subcellularLocation>
        <location evidence="1">Membrane</location>
        <topology evidence="1">Multi-pass membrane protein</topology>
    </subcellularLocation>
</comment>
<feature type="transmembrane region" description="Helical" evidence="8">
    <location>
        <begin position="483"/>
        <end position="507"/>
    </location>
</feature>
<feature type="transmembrane region" description="Helical" evidence="8">
    <location>
        <begin position="170"/>
        <end position="192"/>
    </location>
</feature>
<evidence type="ECO:0000256" key="1">
    <source>
        <dbReference type="ARBA" id="ARBA00004141"/>
    </source>
</evidence>
<keyword evidence="6 8" id="KW-0472">Membrane</keyword>
<feature type="transmembrane region" description="Helical" evidence="8">
    <location>
        <begin position="91"/>
        <end position="115"/>
    </location>
</feature>
<evidence type="ECO:0000256" key="8">
    <source>
        <dbReference type="SAM" id="Phobius"/>
    </source>
</evidence>
<evidence type="ECO:0000259" key="9">
    <source>
        <dbReference type="Pfam" id="PF00324"/>
    </source>
</evidence>
<protein>
    <submittedName>
        <fullName evidence="10">Amino acid permease-domain-containing protein</fullName>
    </submittedName>
</protein>
<evidence type="ECO:0000256" key="6">
    <source>
        <dbReference type="ARBA" id="ARBA00023136"/>
    </source>
</evidence>
<dbReference type="InterPro" id="IPR004840">
    <property type="entry name" value="Amino_acid_permease_CS"/>
</dbReference>
<evidence type="ECO:0000256" key="2">
    <source>
        <dbReference type="ARBA" id="ARBA00022448"/>
    </source>
</evidence>
<feature type="compositionally biased region" description="Acidic residues" evidence="7">
    <location>
        <begin position="410"/>
        <end position="425"/>
    </location>
</feature>
<evidence type="ECO:0000313" key="10">
    <source>
        <dbReference type="EMBL" id="TBU26122.1"/>
    </source>
</evidence>
<evidence type="ECO:0000256" key="4">
    <source>
        <dbReference type="ARBA" id="ARBA00022970"/>
    </source>
</evidence>
<dbReference type="AlphaFoldDB" id="A0A4Q9MIU8"/>